<evidence type="ECO:0008006" key="3">
    <source>
        <dbReference type="Google" id="ProtNLM"/>
    </source>
</evidence>
<dbReference type="Proteomes" id="UP001386955">
    <property type="component" value="Unassembled WGS sequence"/>
</dbReference>
<evidence type="ECO:0000313" key="2">
    <source>
        <dbReference type="Proteomes" id="UP001386955"/>
    </source>
</evidence>
<comment type="caution">
    <text evidence="1">The sequence shown here is derived from an EMBL/GenBank/DDBJ whole genome shotgun (WGS) entry which is preliminary data.</text>
</comment>
<name>A0AAN9T077_PSOTE</name>
<protein>
    <recommendedName>
        <fullName evidence="3">CCHC-type domain-containing protein</fullName>
    </recommendedName>
</protein>
<evidence type="ECO:0000313" key="1">
    <source>
        <dbReference type="EMBL" id="KAK7409903.1"/>
    </source>
</evidence>
<reference evidence="1 2" key="1">
    <citation type="submission" date="2024-01" db="EMBL/GenBank/DDBJ databases">
        <title>The genomes of 5 underutilized Papilionoideae crops provide insights into root nodulation and disease resistanc.</title>
        <authorList>
            <person name="Jiang F."/>
        </authorList>
    </citation>
    <scope>NUCLEOTIDE SEQUENCE [LARGE SCALE GENOMIC DNA]</scope>
    <source>
        <strain evidence="1">DUOXIRENSHENG_FW03</strain>
        <tissue evidence="1">Leaves</tissue>
    </source>
</reference>
<proteinExistence type="predicted"/>
<keyword evidence="2" id="KW-1185">Reference proteome</keyword>
<gene>
    <name evidence="1" type="ORF">VNO78_00288</name>
</gene>
<accession>A0AAN9T077</accession>
<dbReference type="EMBL" id="JAYMYS010000001">
    <property type="protein sequence ID" value="KAK7409903.1"/>
    <property type="molecule type" value="Genomic_DNA"/>
</dbReference>
<organism evidence="1 2">
    <name type="scientific">Psophocarpus tetragonolobus</name>
    <name type="common">Winged bean</name>
    <name type="synonym">Dolichos tetragonolobus</name>
    <dbReference type="NCBI Taxonomy" id="3891"/>
    <lineage>
        <taxon>Eukaryota</taxon>
        <taxon>Viridiplantae</taxon>
        <taxon>Streptophyta</taxon>
        <taxon>Embryophyta</taxon>
        <taxon>Tracheophyta</taxon>
        <taxon>Spermatophyta</taxon>
        <taxon>Magnoliopsida</taxon>
        <taxon>eudicotyledons</taxon>
        <taxon>Gunneridae</taxon>
        <taxon>Pentapetalae</taxon>
        <taxon>rosids</taxon>
        <taxon>fabids</taxon>
        <taxon>Fabales</taxon>
        <taxon>Fabaceae</taxon>
        <taxon>Papilionoideae</taxon>
        <taxon>50 kb inversion clade</taxon>
        <taxon>NPAAA clade</taxon>
        <taxon>indigoferoid/millettioid clade</taxon>
        <taxon>Phaseoleae</taxon>
        <taxon>Psophocarpus</taxon>
    </lineage>
</organism>
<sequence length="197" mass="22005">MLGFVQLCCVTSLNSHRIASIQIKVKHSNRTQAQHSFLRPSLPYATTVFAPLIREKFQALATNELKGGVNESSSTTSLFNNVMVECLELSEKGSRSKKHHDVAIKYVRKEIGELDLLESMELCKKFGNLKDEVVPNISNDTITLCDPLVLGTKGCPQTLRMKASLELFNKGCSSCGHCKKKGHNKHKCPSLNQLRYR</sequence>
<dbReference type="AlphaFoldDB" id="A0AAN9T077"/>